<protein>
    <submittedName>
        <fullName evidence="2">Uncharacterized protein</fullName>
    </submittedName>
</protein>
<sequence>MSGIETALMIASTALSTVGSISQANQQRKAQSQAQAMQAQQAQDQVNELQRQHAKAEQDRLERLRRASASQRAAFAGAGISSDGSGEAVFDNLLTQSLQEKQEIDERLDRSIRSLQDGMQLNLLRHQRPDSFSKAASVVQTGVGIGRQLGIF</sequence>
<dbReference type="InterPro" id="IPR038996">
    <property type="entry name" value="Gp14"/>
</dbReference>
<evidence type="ECO:0000256" key="1">
    <source>
        <dbReference type="SAM" id="MobiDB-lite"/>
    </source>
</evidence>
<dbReference type="RefSeq" id="WP_144067765.1">
    <property type="nucleotide sequence ID" value="NZ_CP041636.1"/>
</dbReference>
<proteinExistence type="predicted"/>
<reference evidence="2 3" key="1">
    <citation type="submission" date="2019-07" db="EMBL/GenBank/DDBJ databases">
        <title>Genome sequencing for Ferrovibrio sp. K5.</title>
        <authorList>
            <person name="Park S.-J."/>
        </authorList>
    </citation>
    <scope>NUCLEOTIDE SEQUENCE [LARGE SCALE GENOMIC DNA]</scope>
    <source>
        <strain evidence="2 3">K5</strain>
    </source>
</reference>
<feature type="compositionally biased region" description="Basic and acidic residues" evidence="1">
    <location>
        <begin position="50"/>
        <end position="65"/>
    </location>
</feature>
<evidence type="ECO:0000313" key="2">
    <source>
        <dbReference type="EMBL" id="QDO96784.1"/>
    </source>
</evidence>
<keyword evidence="3" id="KW-1185">Reference proteome</keyword>
<dbReference type="Proteomes" id="UP000317496">
    <property type="component" value="Chromosome"/>
</dbReference>
<organism evidence="2 3">
    <name type="scientific">Ferrovibrio terrae</name>
    <dbReference type="NCBI Taxonomy" id="2594003"/>
    <lineage>
        <taxon>Bacteria</taxon>
        <taxon>Pseudomonadati</taxon>
        <taxon>Pseudomonadota</taxon>
        <taxon>Alphaproteobacteria</taxon>
        <taxon>Rhodospirillales</taxon>
        <taxon>Rhodospirillaceae</taxon>
        <taxon>Ferrovibrio</taxon>
    </lineage>
</organism>
<dbReference type="KEGG" id="fer:FNB15_05600"/>
<feature type="compositionally biased region" description="Low complexity" evidence="1">
    <location>
        <begin position="29"/>
        <end position="45"/>
    </location>
</feature>
<feature type="region of interest" description="Disordered" evidence="1">
    <location>
        <begin position="29"/>
        <end position="65"/>
    </location>
</feature>
<gene>
    <name evidence="2" type="ORF">FNB15_05600</name>
</gene>
<dbReference type="AlphaFoldDB" id="A0A516GZ29"/>
<accession>A0A516GZ29</accession>
<dbReference type="EMBL" id="CP041636">
    <property type="protein sequence ID" value="QDO96784.1"/>
    <property type="molecule type" value="Genomic_DNA"/>
</dbReference>
<dbReference type="Pfam" id="PF24072">
    <property type="entry name" value="T7_gp14"/>
    <property type="match status" value="1"/>
</dbReference>
<name>A0A516GZ29_9PROT</name>
<evidence type="ECO:0000313" key="3">
    <source>
        <dbReference type="Proteomes" id="UP000317496"/>
    </source>
</evidence>